<name>A0ABY7T1H2_9SPHI</name>
<reference evidence="2 3" key="1">
    <citation type="submission" date="2023-02" db="EMBL/GenBank/DDBJ databases">
        <title>Genome sequence of Mucilaginibacter jinjuensis strain KACC 16571.</title>
        <authorList>
            <person name="Kim S."/>
            <person name="Heo J."/>
            <person name="Kwon S.-W."/>
        </authorList>
    </citation>
    <scope>NUCLEOTIDE SEQUENCE [LARGE SCALE GENOMIC DNA]</scope>
    <source>
        <strain evidence="2 3">KACC 16571</strain>
    </source>
</reference>
<sequence length="473" mass="48640">MQKKKWTLRISACICSVLIFTVQHAYAQVVFNITSSNITNASPLSVDNATTVYTAPVIALAPTISVKSAAGILARTGGGTGLSPGLFTVKIIGTGGSLLNVLSTSPTITLSNSAQNIYTSVLSAIATGAINLRYATLSNVNATTWVAGSYTTDLTFAASAVALPPGTLNPTVGSLTVNVASFIAVTPTPTSIALTVNSLNYYRTTTLSGTYGIATTTTVPYGIRLKNNASAFSYSNGYSGATDPGAATTRLSGQMTSPTTGSTITGGTSFTNLATGLSVPTNNLQTNVITLSITPANLKAAFLQKGTYTTSVNFEIFDAQTTPTATTQTLSCPLTITVSDLSELKVNQTDINLNYTGSSDYVNGIFADAAGHLTLSNTNPFDVYVKASSSTLSNGTNTIPVGVITIAPMPAYAGSFTTVSLSATGQKILSGFVPAVDKALNVRYSIPAANSPQLLGKPAGTYNTTVTYSFVAP</sequence>
<accession>A0ABY7T1H2</accession>
<feature type="chain" id="PRO_5046487356" evidence="1">
    <location>
        <begin position="28"/>
        <end position="473"/>
    </location>
</feature>
<keyword evidence="1" id="KW-0732">Signal</keyword>
<evidence type="ECO:0000313" key="3">
    <source>
        <dbReference type="Proteomes" id="UP001216139"/>
    </source>
</evidence>
<proteinExistence type="predicted"/>
<evidence type="ECO:0000313" key="2">
    <source>
        <dbReference type="EMBL" id="WCT10246.1"/>
    </source>
</evidence>
<organism evidence="2 3">
    <name type="scientific">Mucilaginibacter jinjuensis</name>
    <dbReference type="NCBI Taxonomy" id="1176721"/>
    <lineage>
        <taxon>Bacteria</taxon>
        <taxon>Pseudomonadati</taxon>
        <taxon>Bacteroidota</taxon>
        <taxon>Sphingobacteriia</taxon>
        <taxon>Sphingobacteriales</taxon>
        <taxon>Sphingobacteriaceae</taxon>
        <taxon>Mucilaginibacter</taxon>
    </lineage>
</organism>
<dbReference type="Proteomes" id="UP001216139">
    <property type="component" value="Chromosome"/>
</dbReference>
<dbReference type="EMBL" id="CP117167">
    <property type="protein sequence ID" value="WCT10246.1"/>
    <property type="molecule type" value="Genomic_DNA"/>
</dbReference>
<dbReference type="RefSeq" id="WP_273628391.1">
    <property type="nucleotide sequence ID" value="NZ_CP117167.1"/>
</dbReference>
<gene>
    <name evidence="2" type="ORF">PQO05_16035</name>
</gene>
<keyword evidence="3" id="KW-1185">Reference proteome</keyword>
<feature type="signal peptide" evidence="1">
    <location>
        <begin position="1"/>
        <end position="27"/>
    </location>
</feature>
<protein>
    <submittedName>
        <fullName evidence="2">Uncharacterized protein</fullName>
    </submittedName>
</protein>
<evidence type="ECO:0000256" key="1">
    <source>
        <dbReference type="SAM" id="SignalP"/>
    </source>
</evidence>